<dbReference type="Pfam" id="PF13692">
    <property type="entry name" value="Glyco_trans_1_4"/>
    <property type="match status" value="1"/>
</dbReference>
<dbReference type="SUPFAM" id="SSF53756">
    <property type="entry name" value="UDP-Glycosyltransferase/glycogen phosphorylase"/>
    <property type="match status" value="1"/>
</dbReference>
<evidence type="ECO:0000259" key="2">
    <source>
        <dbReference type="Pfam" id="PF13439"/>
    </source>
</evidence>
<evidence type="ECO:0000256" key="1">
    <source>
        <dbReference type="ARBA" id="ARBA00022679"/>
    </source>
</evidence>
<dbReference type="STRING" id="907348.TresaDRAFT_0152"/>
<evidence type="ECO:0000313" key="4">
    <source>
        <dbReference type="Proteomes" id="UP000003571"/>
    </source>
</evidence>
<dbReference type="Proteomes" id="UP000003571">
    <property type="component" value="Unassembled WGS sequence"/>
</dbReference>
<proteinExistence type="predicted"/>
<dbReference type="RefSeq" id="WP_002706350.1">
    <property type="nucleotide sequence ID" value="NZ_AGRW01000054.1"/>
</dbReference>
<dbReference type="Pfam" id="PF13439">
    <property type="entry name" value="Glyco_transf_4"/>
    <property type="match status" value="1"/>
</dbReference>
<feature type="domain" description="Glycosyltransferase subfamily 4-like N-terminal" evidence="2">
    <location>
        <begin position="20"/>
        <end position="171"/>
    </location>
</feature>
<dbReference type="PANTHER" id="PTHR46401">
    <property type="entry name" value="GLYCOSYLTRANSFERASE WBBK-RELATED"/>
    <property type="match status" value="1"/>
</dbReference>
<accession>H7EP46</accession>
<dbReference type="PATRIC" id="fig|907348.3.peg.2738"/>
<dbReference type="AlphaFoldDB" id="H7EP46"/>
<protein>
    <submittedName>
        <fullName evidence="3">Glycosyl transferase group 1</fullName>
    </submittedName>
</protein>
<dbReference type="InterPro" id="IPR028098">
    <property type="entry name" value="Glyco_trans_4-like_N"/>
</dbReference>
<dbReference type="EMBL" id="AGRW01000054">
    <property type="protein sequence ID" value="EIC00679.1"/>
    <property type="molecule type" value="Genomic_DNA"/>
</dbReference>
<reference evidence="3 4" key="1">
    <citation type="submission" date="2011-09" db="EMBL/GenBank/DDBJ databases">
        <title>The draft genome of Treponema saccharophilum DSM 2985.</title>
        <authorList>
            <consortium name="US DOE Joint Genome Institute (JGI-PGF)"/>
            <person name="Lucas S."/>
            <person name="Copeland A."/>
            <person name="Lapidus A."/>
            <person name="Glavina del Rio T."/>
            <person name="Dalin E."/>
            <person name="Tice H."/>
            <person name="Bruce D."/>
            <person name="Goodwin L."/>
            <person name="Pitluck S."/>
            <person name="Peters L."/>
            <person name="Kyrpides N."/>
            <person name="Mavromatis K."/>
            <person name="Ivanova N."/>
            <person name="Markowitz V."/>
            <person name="Cheng J.-F."/>
            <person name="Hugenholtz P."/>
            <person name="Woyke T."/>
            <person name="Wu D."/>
            <person name="Gronow S."/>
            <person name="Wellnitz S."/>
            <person name="Brambilla E."/>
            <person name="Klenk H.-P."/>
            <person name="Eisen J.A."/>
        </authorList>
    </citation>
    <scope>NUCLEOTIDE SEQUENCE [LARGE SCALE GENOMIC DNA]</scope>
    <source>
        <strain evidence="3 4">DSM 2985</strain>
    </source>
</reference>
<dbReference type="Gene3D" id="3.40.50.2000">
    <property type="entry name" value="Glycogen Phosphorylase B"/>
    <property type="match status" value="2"/>
</dbReference>
<gene>
    <name evidence="3" type="ORF">TresaDRAFT_0152</name>
</gene>
<dbReference type="GO" id="GO:0016757">
    <property type="term" value="F:glycosyltransferase activity"/>
    <property type="evidence" value="ECO:0007669"/>
    <property type="project" value="TreeGrafter"/>
</dbReference>
<comment type="caution">
    <text evidence="3">The sequence shown here is derived from an EMBL/GenBank/DDBJ whole genome shotgun (WGS) entry which is preliminary data.</text>
</comment>
<keyword evidence="4" id="KW-1185">Reference proteome</keyword>
<organism evidence="3 4">
    <name type="scientific">Treponema saccharophilum DSM 2985</name>
    <dbReference type="NCBI Taxonomy" id="907348"/>
    <lineage>
        <taxon>Bacteria</taxon>
        <taxon>Pseudomonadati</taxon>
        <taxon>Spirochaetota</taxon>
        <taxon>Spirochaetia</taxon>
        <taxon>Spirochaetales</taxon>
        <taxon>Treponemataceae</taxon>
        <taxon>Treponema</taxon>
    </lineage>
</organism>
<evidence type="ECO:0000313" key="3">
    <source>
        <dbReference type="EMBL" id="EIC00679.1"/>
    </source>
</evidence>
<sequence length="378" mass="42117">MKIGIDTFGCDHGKSHAGKYLVSILKELPAIELGGDVEFELFGPESDRYDYETGDDVKYVPVDLPDNPLSVKFWYAFGCNAFFSRQKFDAVVFLSEAHLPLRCRIPTVVVVNDVLSLRLFSLPFSTRTRIRWSLSQVGKIVVPSQFVKKDLRRLRLNQEKIAVIHNGIDHSVFYPRGGSDLDSGVVDIKPFAIQKPYFIYASKMSSPLKKHRELVRAFSDFKERTGKPHRLVLAGGEGEFSDAVSKAVMESQFASDIFITGYFPHETYPELYANSSGCIFPSVCEGVGMSVLEAMSMGVPVICAKSGAIPEATGENAIYFDGNSEQELSAAIERLVGEDESVRRKMVADGLEWAARFNWRKTTEELLAVICAVAKKKK</sequence>
<keyword evidence="1 3" id="KW-0808">Transferase</keyword>
<dbReference type="CDD" id="cd03809">
    <property type="entry name" value="GT4_MtfB-like"/>
    <property type="match status" value="1"/>
</dbReference>
<dbReference type="eggNOG" id="COG0438">
    <property type="taxonomic scope" value="Bacteria"/>
</dbReference>
<dbReference type="OrthoDB" id="9797829at2"/>
<dbReference type="PANTHER" id="PTHR46401:SF2">
    <property type="entry name" value="GLYCOSYLTRANSFERASE WBBK-RELATED"/>
    <property type="match status" value="1"/>
</dbReference>
<name>H7EP46_9SPIR</name>